<feature type="repeat" description="HEAT" evidence="2">
    <location>
        <begin position="227"/>
        <end position="265"/>
    </location>
</feature>
<evidence type="ECO:0000313" key="3">
    <source>
        <dbReference type="EMBL" id="KAK3586195.1"/>
    </source>
</evidence>
<reference evidence="3" key="2">
    <citation type="journal article" date="2021" name="Genome Biol. Evol.">
        <title>Developing a high-quality reference genome for a parasitic bivalve with doubly uniparental inheritance (Bivalvia: Unionida).</title>
        <authorList>
            <person name="Smith C.H."/>
        </authorList>
    </citation>
    <scope>NUCLEOTIDE SEQUENCE</scope>
    <source>
        <strain evidence="3">CHS0354</strain>
        <tissue evidence="3">Mantle</tissue>
    </source>
</reference>
<dbReference type="SUPFAM" id="SSF48371">
    <property type="entry name" value="ARM repeat"/>
    <property type="match status" value="3"/>
</dbReference>
<proteinExistence type="predicted"/>
<protein>
    <submittedName>
        <fullName evidence="3">Uncharacterized protein</fullName>
    </submittedName>
</protein>
<dbReference type="InterPro" id="IPR004155">
    <property type="entry name" value="PBS_lyase_HEAT"/>
</dbReference>
<dbReference type="Pfam" id="PF13646">
    <property type="entry name" value="HEAT_2"/>
    <property type="match status" value="4"/>
</dbReference>
<dbReference type="EMBL" id="JAEAOA010000799">
    <property type="protein sequence ID" value="KAK3586195.1"/>
    <property type="molecule type" value="Genomic_DNA"/>
</dbReference>
<dbReference type="PANTHER" id="PTHR12697">
    <property type="entry name" value="PBS LYASE HEAT-LIKE PROTEIN"/>
    <property type="match status" value="1"/>
</dbReference>
<dbReference type="GO" id="GO:0016491">
    <property type="term" value="F:oxidoreductase activity"/>
    <property type="evidence" value="ECO:0007669"/>
    <property type="project" value="TreeGrafter"/>
</dbReference>
<dbReference type="PROSITE" id="PS50077">
    <property type="entry name" value="HEAT_REPEAT"/>
    <property type="match status" value="1"/>
</dbReference>
<comment type="caution">
    <text evidence="3">The sequence shown here is derived from an EMBL/GenBank/DDBJ whole genome shotgun (WGS) entry which is preliminary data.</text>
</comment>
<evidence type="ECO:0000313" key="4">
    <source>
        <dbReference type="Proteomes" id="UP001195483"/>
    </source>
</evidence>
<evidence type="ECO:0000256" key="2">
    <source>
        <dbReference type="PROSITE-ProRule" id="PRU00103"/>
    </source>
</evidence>
<dbReference type="InterPro" id="IPR021133">
    <property type="entry name" value="HEAT_type_2"/>
</dbReference>
<dbReference type="InterPro" id="IPR016024">
    <property type="entry name" value="ARM-type_fold"/>
</dbReference>
<keyword evidence="4" id="KW-1185">Reference proteome</keyword>
<organism evidence="3 4">
    <name type="scientific">Potamilus streckersoni</name>
    <dbReference type="NCBI Taxonomy" id="2493646"/>
    <lineage>
        <taxon>Eukaryota</taxon>
        <taxon>Metazoa</taxon>
        <taxon>Spiralia</taxon>
        <taxon>Lophotrochozoa</taxon>
        <taxon>Mollusca</taxon>
        <taxon>Bivalvia</taxon>
        <taxon>Autobranchia</taxon>
        <taxon>Heteroconchia</taxon>
        <taxon>Palaeoheterodonta</taxon>
        <taxon>Unionida</taxon>
        <taxon>Unionoidea</taxon>
        <taxon>Unionidae</taxon>
        <taxon>Ambleminae</taxon>
        <taxon>Lampsilini</taxon>
        <taxon>Potamilus</taxon>
    </lineage>
</organism>
<dbReference type="Proteomes" id="UP001195483">
    <property type="component" value="Unassembled WGS sequence"/>
</dbReference>
<dbReference type="Gene3D" id="1.25.10.10">
    <property type="entry name" value="Leucine-rich Repeat Variant"/>
    <property type="match status" value="4"/>
</dbReference>
<evidence type="ECO:0000256" key="1">
    <source>
        <dbReference type="ARBA" id="ARBA00045876"/>
    </source>
</evidence>
<dbReference type="AlphaFoldDB" id="A0AAE0S7C3"/>
<dbReference type="SMART" id="SM00567">
    <property type="entry name" value="EZ_HEAT"/>
    <property type="match status" value="10"/>
</dbReference>
<name>A0AAE0S7C3_9BIVA</name>
<comment type="function">
    <text evidence="1">Catalyzes the hydroxylation of the N(6)-(4-aminobutyl)-L-lysine intermediate produced by deoxyhypusine synthase/DHPS on a critical lysine of the eukaryotic translation initiation factor 5A/eIF-5A. This is the second step of the post-translational modification of that lysine into an unusual amino acid residue named hypusine. Hypusination is unique to mature eIF-5A factor and is essential for its function.</text>
</comment>
<sequence length="651" mass="72135">MFFKTRSDFGVEDVQHFLDSDDEYTLDITIRKIGSLGIKSNYPVIAGYAQHPSSSVRAAVANALGLIRDRRGIAILKKLQEDDFYTVRWESIIALSNIGTKDANPVFLKGLRDPHPAIRMLSARALGENREIENIPHLVKAAGDINKSVRAAVIDALGKTGHQSGLNLIEEAVADSDAEVRTSAIIALGYFPHRRYMNYLRISINDYSDSVKMASIKTLESLGYDECVPLIQRLVNDRNPMIRQAAAKALGEIAGFEQIGILSSMIKDPSPKVRAEAATALGKLGYYEATKPLIRAIKDSDENVRAAGASALCLINEQHEIDQSIAMSHFHIQMKNLESGDLIIREEAVRNLAYKGVNFAVKALTESAKDAYIEIRRLSIKALAYIRDKKSIGVIAHGLQDPCLRVRWESVYHLENYTDKIKVSDMIRLLFDSDPSIRMKSAQLMGYNKSPEALDALLKGIADTDISVRREIINSVCKYDSPIIIEPLKSVLVDKVSEIGCLAAIKLAEMGIEDEHADASVLKMLKALILKESEQLRAMGIASLARINNTEAYEFAKTFLKSSSGDIRMQALLALLAMNIPQEEKERLVYSGLRDPSEKIRKEVIKIIPSALPGNGKEFLTELTEDNTPGIALLAVMMLKAYPAKRPKNCW</sequence>
<gene>
    <name evidence="3" type="ORF">CHS0354_013145</name>
</gene>
<accession>A0AAE0S7C3</accession>
<dbReference type="PANTHER" id="PTHR12697:SF5">
    <property type="entry name" value="DEOXYHYPUSINE HYDROXYLASE"/>
    <property type="match status" value="1"/>
</dbReference>
<reference evidence="3" key="3">
    <citation type="submission" date="2023-05" db="EMBL/GenBank/DDBJ databases">
        <authorList>
            <person name="Smith C.H."/>
        </authorList>
    </citation>
    <scope>NUCLEOTIDE SEQUENCE</scope>
    <source>
        <strain evidence="3">CHS0354</strain>
        <tissue evidence="3">Mantle</tissue>
    </source>
</reference>
<dbReference type="InterPro" id="IPR011989">
    <property type="entry name" value="ARM-like"/>
</dbReference>
<reference evidence="3" key="1">
    <citation type="journal article" date="2021" name="Genome Biol. Evol.">
        <title>A High-Quality Reference Genome for a Parasitic Bivalve with Doubly Uniparental Inheritance (Bivalvia: Unionida).</title>
        <authorList>
            <person name="Smith C.H."/>
        </authorList>
    </citation>
    <scope>NUCLEOTIDE SEQUENCE</scope>
    <source>
        <strain evidence="3">CHS0354</strain>
    </source>
</reference>